<protein>
    <recommendedName>
        <fullName evidence="17">CFEM domain-containing protein</fullName>
    </recommendedName>
</protein>
<keyword evidence="10 15" id="KW-0472">Membrane</keyword>
<dbReference type="GO" id="GO:0098552">
    <property type="term" value="C:side of membrane"/>
    <property type="evidence" value="ECO:0007669"/>
    <property type="project" value="UniProtKB-KW"/>
</dbReference>
<dbReference type="STRING" id="692275.N1QKE1"/>
<dbReference type="Proteomes" id="UP000016931">
    <property type="component" value="Unassembled WGS sequence"/>
</dbReference>
<evidence type="ECO:0000256" key="13">
    <source>
        <dbReference type="ARBA" id="ARBA00038359"/>
    </source>
</evidence>
<organism evidence="18 19">
    <name type="scientific">Sphaerulina musiva (strain SO2202)</name>
    <name type="common">Poplar stem canker fungus</name>
    <name type="synonym">Septoria musiva</name>
    <dbReference type="NCBI Taxonomy" id="692275"/>
    <lineage>
        <taxon>Eukaryota</taxon>
        <taxon>Fungi</taxon>
        <taxon>Dikarya</taxon>
        <taxon>Ascomycota</taxon>
        <taxon>Pezizomycotina</taxon>
        <taxon>Dothideomycetes</taxon>
        <taxon>Dothideomycetidae</taxon>
        <taxon>Mycosphaerellales</taxon>
        <taxon>Mycosphaerellaceae</taxon>
        <taxon>Sphaerulina</taxon>
    </lineage>
</organism>
<evidence type="ECO:0000256" key="11">
    <source>
        <dbReference type="ARBA" id="ARBA00023157"/>
    </source>
</evidence>
<evidence type="ECO:0000256" key="15">
    <source>
        <dbReference type="SAM" id="Phobius"/>
    </source>
</evidence>
<evidence type="ECO:0000256" key="6">
    <source>
        <dbReference type="ARBA" id="ARBA00022622"/>
    </source>
</evidence>
<feature type="disulfide bond" evidence="14">
    <location>
        <begin position="54"/>
        <end position="87"/>
    </location>
</feature>
<evidence type="ECO:0000256" key="14">
    <source>
        <dbReference type="PROSITE-ProRule" id="PRU01356"/>
    </source>
</evidence>
<keyword evidence="5" id="KW-0964">Secreted</keyword>
<evidence type="ECO:0000256" key="16">
    <source>
        <dbReference type="SAM" id="SignalP"/>
    </source>
</evidence>
<dbReference type="AlphaFoldDB" id="N1QKE1"/>
<feature type="transmembrane region" description="Helical" evidence="15">
    <location>
        <begin position="183"/>
        <end position="204"/>
    </location>
</feature>
<proteinExistence type="inferred from homology"/>
<comment type="subcellular location">
    <subcellularLocation>
        <location evidence="2">Membrane</location>
        <topology evidence="2">Lipid-anchor</topology>
        <topology evidence="2">GPI-anchor</topology>
    </subcellularLocation>
    <subcellularLocation>
        <location evidence="1">Membrane</location>
        <topology evidence="1">Multi-pass membrane protein</topology>
    </subcellularLocation>
    <subcellularLocation>
        <location evidence="3">Secreted</location>
    </subcellularLocation>
</comment>
<dbReference type="PANTHER" id="PTHR33048">
    <property type="entry name" value="PTH11-LIKE INTEGRAL MEMBRANE PROTEIN (AFU_ORTHOLOGUE AFUA_5G11245)"/>
    <property type="match status" value="1"/>
</dbReference>
<dbReference type="RefSeq" id="XP_016760391.1">
    <property type="nucleotide sequence ID" value="XM_016902614.1"/>
</dbReference>
<evidence type="ECO:0000256" key="5">
    <source>
        <dbReference type="ARBA" id="ARBA00022525"/>
    </source>
</evidence>
<feature type="transmembrane region" description="Helical" evidence="15">
    <location>
        <begin position="216"/>
        <end position="238"/>
    </location>
</feature>
<evidence type="ECO:0000256" key="3">
    <source>
        <dbReference type="ARBA" id="ARBA00004613"/>
    </source>
</evidence>
<keyword evidence="14" id="KW-0349">Heme</keyword>
<evidence type="ECO:0000256" key="10">
    <source>
        <dbReference type="ARBA" id="ARBA00023136"/>
    </source>
</evidence>
<dbReference type="EMBL" id="KB456265">
    <property type="protein sequence ID" value="EMF12270.1"/>
    <property type="molecule type" value="Genomic_DNA"/>
</dbReference>
<dbReference type="PROSITE" id="PS52012">
    <property type="entry name" value="CFEM"/>
    <property type="match status" value="1"/>
</dbReference>
<evidence type="ECO:0000256" key="2">
    <source>
        <dbReference type="ARBA" id="ARBA00004589"/>
    </source>
</evidence>
<feature type="disulfide bond" evidence="14">
    <location>
        <begin position="45"/>
        <end position="52"/>
    </location>
</feature>
<dbReference type="PANTHER" id="PTHR33048:SF160">
    <property type="entry name" value="SAT4 FAMILY MEMBRANE PROTEIN"/>
    <property type="match status" value="1"/>
</dbReference>
<feature type="chain" id="PRO_5004110922" description="CFEM domain-containing protein" evidence="16">
    <location>
        <begin position="22"/>
        <end position="443"/>
    </location>
</feature>
<feature type="transmembrane region" description="Helical" evidence="15">
    <location>
        <begin position="101"/>
        <end position="119"/>
    </location>
</feature>
<sequence>MKCWFIASVLLVATCMGHASAQSSTPDLSPCAIECISKAVPISGCQATDTTCLCESHALETSVRACLKENCSVKESLLTQRFQAATCGAPVRDQGDLTRRITWSLFAIVGFAIFARFAFRAPFLRGTGFGFDDWTIFLAALMIVPLNALIHDGSLSGLGHDVWEVSFPHLTKILYLFWIGEFLYVWIMSISKISVILLYLRVWAPDTRMRRDKFRMACFCMIIFLIVFPISLSLALGFECNPISYAWQGWDGEHTGSCFNLNALILSAAGLNVIQDLIVCALPLPKLLAIPLPLAKKILAITIFLVGLFVTICSIIRLAFLIKWGSTENRTWYYNSVTIWSAIECNLAVFCACLPSIAGLVQRIYRASMGIDAATTVVASRCTEGRSTPMQMQRQQWHEMSGVGVGEIETRKGLVDSRIETLPGYHRGSGEYMYDATDRSGWI</sequence>
<evidence type="ECO:0000256" key="1">
    <source>
        <dbReference type="ARBA" id="ARBA00004141"/>
    </source>
</evidence>
<keyword evidence="12" id="KW-0449">Lipoprotein</keyword>
<name>N1QKE1_SPHMS</name>
<keyword evidence="9 15" id="KW-1133">Transmembrane helix</keyword>
<dbReference type="InterPro" id="IPR052337">
    <property type="entry name" value="SAT4-like"/>
</dbReference>
<dbReference type="InterPro" id="IPR049326">
    <property type="entry name" value="Rhodopsin_dom_fungi"/>
</dbReference>
<keyword evidence="7 15" id="KW-0812">Transmembrane</keyword>
<evidence type="ECO:0000256" key="9">
    <source>
        <dbReference type="ARBA" id="ARBA00022989"/>
    </source>
</evidence>
<dbReference type="HOGENOM" id="CLU_028200_6_2_1"/>
<evidence type="ECO:0000256" key="4">
    <source>
        <dbReference type="ARBA" id="ARBA00010031"/>
    </source>
</evidence>
<keyword evidence="11 14" id="KW-1015">Disulfide bond</keyword>
<feature type="disulfide bond" evidence="14">
    <location>
        <begin position="35"/>
        <end position="66"/>
    </location>
</feature>
<evidence type="ECO:0000256" key="8">
    <source>
        <dbReference type="ARBA" id="ARBA00022729"/>
    </source>
</evidence>
<keyword evidence="6" id="KW-0336">GPI-anchor</keyword>
<dbReference type="SMART" id="SM00747">
    <property type="entry name" value="CFEM"/>
    <property type="match status" value="1"/>
</dbReference>
<dbReference type="GO" id="GO:0005576">
    <property type="term" value="C:extracellular region"/>
    <property type="evidence" value="ECO:0007669"/>
    <property type="project" value="UniProtKB-SubCell"/>
</dbReference>
<gene>
    <name evidence="18" type="ORF">SEPMUDRAFT_134154</name>
</gene>
<keyword evidence="14" id="KW-0408">Iron</keyword>
<evidence type="ECO:0000256" key="7">
    <source>
        <dbReference type="ARBA" id="ARBA00022692"/>
    </source>
</evidence>
<comment type="similarity">
    <text evidence="4">Belongs to the RBT5 family.</text>
</comment>
<reference evidence="18 19" key="1">
    <citation type="journal article" date="2012" name="PLoS Pathog.">
        <title>Diverse lifestyles and strategies of plant pathogenesis encoded in the genomes of eighteen Dothideomycetes fungi.</title>
        <authorList>
            <person name="Ohm R.A."/>
            <person name="Feau N."/>
            <person name="Henrissat B."/>
            <person name="Schoch C.L."/>
            <person name="Horwitz B.A."/>
            <person name="Barry K.W."/>
            <person name="Condon B.J."/>
            <person name="Copeland A.C."/>
            <person name="Dhillon B."/>
            <person name="Glaser F."/>
            <person name="Hesse C.N."/>
            <person name="Kosti I."/>
            <person name="LaButti K."/>
            <person name="Lindquist E.A."/>
            <person name="Lucas S."/>
            <person name="Salamov A.A."/>
            <person name="Bradshaw R.E."/>
            <person name="Ciuffetti L."/>
            <person name="Hamelin R.C."/>
            <person name="Kema G.H.J."/>
            <person name="Lawrence C."/>
            <person name="Scott J.A."/>
            <person name="Spatafora J.W."/>
            <person name="Turgeon B.G."/>
            <person name="de Wit P.J.G.M."/>
            <person name="Zhong S."/>
            <person name="Goodwin S.B."/>
            <person name="Grigoriev I.V."/>
        </authorList>
    </citation>
    <scope>NUCLEOTIDE SEQUENCE [LARGE SCALE GENOMIC DNA]</scope>
    <source>
        <strain evidence="18 19">SO2202</strain>
    </source>
</reference>
<comment type="similarity">
    <text evidence="13">Belongs to the SAT4 family.</text>
</comment>
<dbReference type="GO" id="GO:0046872">
    <property type="term" value="F:metal ion binding"/>
    <property type="evidence" value="ECO:0007669"/>
    <property type="project" value="UniProtKB-UniRule"/>
</dbReference>
<evidence type="ECO:0000256" key="12">
    <source>
        <dbReference type="ARBA" id="ARBA00023288"/>
    </source>
</evidence>
<keyword evidence="8 16" id="KW-0732">Signal</keyword>
<evidence type="ECO:0000313" key="19">
    <source>
        <dbReference type="Proteomes" id="UP000016931"/>
    </source>
</evidence>
<evidence type="ECO:0000259" key="17">
    <source>
        <dbReference type="PROSITE" id="PS52012"/>
    </source>
</evidence>
<keyword evidence="19" id="KW-1185">Reference proteome</keyword>
<accession>N1QKE1</accession>
<keyword evidence="6" id="KW-0325">Glycoprotein</keyword>
<dbReference type="OrthoDB" id="2496787at2759"/>
<feature type="transmembrane region" description="Helical" evidence="15">
    <location>
        <begin position="339"/>
        <end position="361"/>
    </location>
</feature>
<keyword evidence="14" id="KW-0479">Metal-binding</keyword>
<feature type="binding site" description="axial binding residue" evidence="14">
    <location>
        <position position="49"/>
    </location>
    <ligand>
        <name>heme</name>
        <dbReference type="ChEBI" id="CHEBI:30413"/>
    </ligand>
    <ligandPart>
        <name>Fe</name>
        <dbReference type="ChEBI" id="CHEBI:18248"/>
    </ligandPart>
</feature>
<dbReference type="Pfam" id="PF20684">
    <property type="entry name" value="Fung_rhodopsin"/>
    <property type="match status" value="1"/>
</dbReference>
<dbReference type="eggNOG" id="ENOG502SKG6">
    <property type="taxonomic scope" value="Eukaryota"/>
</dbReference>
<feature type="domain" description="CFEM" evidence="17">
    <location>
        <begin position="1"/>
        <end position="112"/>
    </location>
</feature>
<evidence type="ECO:0000313" key="18">
    <source>
        <dbReference type="EMBL" id="EMF12270.1"/>
    </source>
</evidence>
<dbReference type="Pfam" id="PF05730">
    <property type="entry name" value="CFEM"/>
    <property type="match status" value="1"/>
</dbReference>
<feature type="transmembrane region" description="Helical" evidence="15">
    <location>
        <begin position="297"/>
        <end position="319"/>
    </location>
</feature>
<feature type="disulfide bond" evidence="14">
    <location>
        <begin position="31"/>
        <end position="71"/>
    </location>
</feature>
<dbReference type="OMA" id="WSNLEIN"/>
<dbReference type="InterPro" id="IPR008427">
    <property type="entry name" value="Extracellular_membr_CFEM_dom"/>
</dbReference>
<dbReference type="GeneID" id="27899751"/>
<feature type="signal peptide" evidence="16">
    <location>
        <begin position="1"/>
        <end position="21"/>
    </location>
</feature>